<comment type="catalytic activity">
    <reaction evidence="1">
        <text>ATP + protein L-histidine = ADP + protein N-phospho-L-histidine.</text>
        <dbReference type="EC" id="2.7.13.3"/>
    </reaction>
</comment>
<dbReference type="InterPro" id="IPR011102">
    <property type="entry name" value="Sig_transdc_His_kinase_HWE"/>
</dbReference>
<accession>A0ABV7NLN1</accession>
<dbReference type="EMBL" id="JBHRVU010000005">
    <property type="protein sequence ID" value="MFC3443752.1"/>
    <property type="molecule type" value="Genomic_DNA"/>
</dbReference>
<dbReference type="EC" id="2.7.13.3" evidence="2"/>
<evidence type="ECO:0000256" key="6">
    <source>
        <dbReference type="ARBA" id="ARBA00022777"/>
    </source>
</evidence>
<protein>
    <recommendedName>
        <fullName evidence="2">histidine kinase</fullName>
        <ecNumber evidence="2">2.7.13.3</ecNumber>
    </recommendedName>
</protein>
<evidence type="ECO:0000313" key="9">
    <source>
        <dbReference type="EMBL" id="MFC3443752.1"/>
    </source>
</evidence>
<organism evidence="9 10">
    <name type="scientific">Sphingobium rhizovicinum</name>
    <dbReference type="NCBI Taxonomy" id="432308"/>
    <lineage>
        <taxon>Bacteria</taxon>
        <taxon>Pseudomonadati</taxon>
        <taxon>Pseudomonadota</taxon>
        <taxon>Alphaproteobacteria</taxon>
        <taxon>Sphingomonadales</taxon>
        <taxon>Sphingomonadaceae</taxon>
        <taxon>Sphingobium</taxon>
    </lineage>
</organism>
<evidence type="ECO:0000256" key="7">
    <source>
        <dbReference type="ARBA" id="ARBA00022840"/>
    </source>
</evidence>
<evidence type="ECO:0000259" key="8">
    <source>
        <dbReference type="SMART" id="SM00911"/>
    </source>
</evidence>
<reference evidence="10" key="1">
    <citation type="journal article" date="2019" name="Int. J. Syst. Evol. Microbiol.">
        <title>The Global Catalogue of Microorganisms (GCM) 10K type strain sequencing project: providing services to taxonomists for standard genome sequencing and annotation.</title>
        <authorList>
            <consortium name="The Broad Institute Genomics Platform"/>
            <consortium name="The Broad Institute Genome Sequencing Center for Infectious Disease"/>
            <person name="Wu L."/>
            <person name="Ma J."/>
        </authorList>
    </citation>
    <scope>NUCLEOTIDE SEQUENCE [LARGE SCALE GENOMIC DNA]</scope>
    <source>
        <strain evidence="10">CCM 7491</strain>
    </source>
</reference>
<dbReference type="RefSeq" id="WP_380798617.1">
    <property type="nucleotide sequence ID" value="NZ_JBHRVU010000005.1"/>
</dbReference>
<comment type="caution">
    <text evidence="9">The sequence shown here is derived from an EMBL/GenBank/DDBJ whole genome shotgun (WGS) entry which is preliminary data.</text>
</comment>
<dbReference type="PANTHER" id="PTHR41523:SF7">
    <property type="entry name" value="HISTIDINE KINASE"/>
    <property type="match status" value="1"/>
</dbReference>
<keyword evidence="7" id="KW-0067">ATP-binding</keyword>
<dbReference type="Pfam" id="PF07536">
    <property type="entry name" value="HWE_HK"/>
    <property type="match status" value="1"/>
</dbReference>
<evidence type="ECO:0000256" key="2">
    <source>
        <dbReference type="ARBA" id="ARBA00012438"/>
    </source>
</evidence>
<keyword evidence="3" id="KW-0597">Phosphoprotein</keyword>
<dbReference type="SMART" id="SM00911">
    <property type="entry name" value="HWE_HK"/>
    <property type="match status" value="1"/>
</dbReference>
<keyword evidence="4" id="KW-0808">Transferase</keyword>
<feature type="domain" description="Signal transduction histidine kinase HWE region" evidence="8">
    <location>
        <begin position="150"/>
        <end position="219"/>
    </location>
</feature>
<evidence type="ECO:0000313" key="10">
    <source>
        <dbReference type="Proteomes" id="UP001595681"/>
    </source>
</evidence>
<evidence type="ECO:0000256" key="4">
    <source>
        <dbReference type="ARBA" id="ARBA00022679"/>
    </source>
</evidence>
<dbReference type="Proteomes" id="UP001595681">
    <property type="component" value="Unassembled WGS sequence"/>
</dbReference>
<keyword evidence="10" id="KW-1185">Reference proteome</keyword>
<name>A0ABV7NLN1_9SPHN</name>
<dbReference type="GO" id="GO:0016301">
    <property type="term" value="F:kinase activity"/>
    <property type="evidence" value="ECO:0007669"/>
    <property type="project" value="UniProtKB-KW"/>
</dbReference>
<evidence type="ECO:0000256" key="5">
    <source>
        <dbReference type="ARBA" id="ARBA00022741"/>
    </source>
</evidence>
<keyword evidence="6 9" id="KW-0418">Kinase</keyword>
<gene>
    <name evidence="9" type="ORF">ACFOKF_21580</name>
</gene>
<dbReference type="PANTHER" id="PTHR41523">
    <property type="entry name" value="TWO-COMPONENT SYSTEM SENSOR PROTEIN"/>
    <property type="match status" value="1"/>
</dbReference>
<keyword evidence="5" id="KW-0547">Nucleotide-binding</keyword>
<proteinExistence type="predicted"/>
<sequence length="219" mass="24419">MNAFDWSTTPLGPRVDWPSELEIVVRQILDSSFPKAIVWGDRFTTIYNDAFIPILGNKHVALGRSFADIWSEGWNSIGPIAERAYAGAPTYIENFPLIIDRSGEEEQAWFTFCYSPLRLAGGSVAGMLDTVVETTDTVRAQASLKLVNEELGHRLKNTLALVQAIAVQTLRDAATTKEMESFSKRLGALGHAHDILLRQDWSSASLLALLWQKYWVHIG</sequence>
<evidence type="ECO:0000256" key="3">
    <source>
        <dbReference type="ARBA" id="ARBA00022553"/>
    </source>
</evidence>
<evidence type="ECO:0000256" key="1">
    <source>
        <dbReference type="ARBA" id="ARBA00000085"/>
    </source>
</evidence>
<dbReference type="Gene3D" id="3.30.450.20">
    <property type="entry name" value="PAS domain"/>
    <property type="match status" value="1"/>
</dbReference>